<keyword evidence="2" id="KW-1185">Reference proteome</keyword>
<reference evidence="1 2" key="1">
    <citation type="submission" date="2024-06" db="EMBL/GenBank/DDBJ databases">
        <title>The draft genome of Grus japonensis, version 3.</title>
        <authorList>
            <person name="Nabeshima K."/>
            <person name="Suzuki S."/>
            <person name="Onuma M."/>
        </authorList>
    </citation>
    <scope>NUCLEOTIDE SEQUENCE [LARGE SCALE GENOMIC DNA]</scope>
    <source>
        <strain evidence="1 2">451A</strain>
    </source>
</reference>
<evidence type="ECO:0000313" key="2">
    <source>
        <dbReference type="Proteomes" id="UP001623348"/>
    </source>
</evidence>
<evidence type="ECO:0000313" key="1">
    <source>
        <dbReference type="EMBL" id="GAB0187814.1"/>
    </source>
</evidence>
<dbReference type="EMBL" id="BAAFJT010000003">
    <property type="protein sequence ID" value="GAB0187814.1"/>
    <property type="molecule type" value="Genomic_DNA"/>
</dbReference>
<gene>
    <name evidence="1" type="ORF">GRJ2_001246700</name>
</gene>
<name>A0ABC9WQT4_GRUJA</name>
<proteinExistence type="predicted"/>
<sequence length="66" mass="7511">MLADVLSSRVRRPHVSFSTLREDNRHGPLAKRLLSPFNVPIPRKEQQGPLPTRDSAEELLLIKLGR</sequence>
<comment type="caution">
    <text evidence="1">The sequence shown here is derived from an EMBL/GenBank/DDBJ whole genome shotgun (WGS) entry which is preliminary data.</text>
</comment>
<organism evidence="1 2">
    <name type="scientific">Grus japonensis</name>
    <name type="common">Japanese crane</name>
    <name type="synonym">Red-crowned crane</name>
    <dbReference type="NCBI Taxonomy" id="30415"/>
    <lineage>
        <taxon>Eukaryota</taxon>
        <taxon>Metazoa</taxon>
        <taxon>Chordata</taxon>
        <taxon>Craniata</taxon>
        <taxon>Vertebrata</taxon>
        <taxon>Euteleostomi</taxon>
        <taxon>Archelosauria</taxon>
        <taxon>Archosauria</taxon>
        <taxon>Dinosauria</taxon>
        <taxon>Saurischia</taxon>
        <taxon>Theropoda</taxon>
        <taxon>Coelurosauria</taxon>
        <taxon>Aves</taxon>
        <taxon>Neognathae</taxon>
        <taxon>Neoaves</taxon>
        <taxon>Gruiformes</taxon>
        <taxon>Gruidae</taxon>
        <taxon>Grus</taxon>
    </lineage>
</organism>
<protein>
    <submittedName>
        <fullName evidence="1">Uncharacterized protein</fullName>
    </submittedName>
</protein>
<accession>A0ABC9WQT4</accession>
<dbReference type="Proteomes" id="UP001623348">
    <property type="component" value="Unassembled WGS sequence"/>
</dbReference>
<dbReference type="AlphaFoldDB" id="A0ABC9WQT4"/>